<comment type="subunit">
    <text evidence="7">Heterodimer of an alpha and a beta subunit.</text>
</comment>
<comment type="function">
    <text evidence="7">F-actin-capping proteins bind in a Ca(2+)-independent manner to the fast growing ends of actin filaments (barbed end) thereby blocking the exchange of subunits at these ends. Unlike other capping proteins (such as gelsolin and severin), these proteins do not sever actin filaments.</text>
</comment>
<dbReference type="GO" id="GO:0030036">
    <property type="term" value="P:actin cytoskeleton organization"/>
    <property type="evidence" value="ECO:0007669"/>
    <property type="project" value="InterPro"/>
</dbReference>
<evidence type="ECO:0000256" key="3">
    <source>
        <dbReference type="ARBA" id="ARBA00022467"/>
    </source>
</evidence>
<dbReference type="GO" id="GO:0005737">
    <property type="term" value="C:cytoplasm"/>
    <property type="evidence" value="ECO:0007669"/>
    <property type="project" value="InterPro"/>
</dbReference>
<keyword evidence="5 7" id="KW-0009">Actin-binding</keyword>
<dbReference type="InterPro" id="IPR042276">
    <property type="entry name" value="CapZ_alpha/beta_2"/>
</dbReference>
<accession>A0A0G4GUY7</accession>
<name>A0A0G4GUY7_9ALVE</name>
<keyword evidence="4 7" id="KW-0963">Cytoplasm</keyword>
<protein>
    <recommendedName>
        <fullName evidence="7">F-actin-capping protein subunit beta</fullName>
    </recommendedName>
</protein>
<keyword evidence="3 7" id="KW-0117">Actin capping</keyword>
<dbReference type="InterPro" id="IPR037282">
    <property type="entry name" value="CapZ_alpha/beta"/>
</dbReference>
<dbReference type="GO" id="GO:0008290">
    <property type="term" value="C:F-actin capping protein complex"/>
    <property type="evidence" value="ECO:0007669"/>
    <property type="project" value="UniProtKB-UniRule"/>
</dbReference>
<keyword evidence="6 7" id="KW-0206">Cytoskeleton</keyword>
<dbReference type="AlphaFoldDB" id="A0A0G4GUY7"/>
<dbReference type="PhylomeDB" id="A0A0G4GUY7"/>
<evidence type="ECO:0000256" key="1">
    <source>
        <dbReference type="ARBA" id="ARBA00004245"/>
    </source>
</evidence>
<evidence type="ECO:0000313" key="8">
    <source>
        <dbReference type="EMBL" id="CEM34660.1"/>
    </source>
</evidence>
<dbReference type="PRINTS" id="PR00192">
    <property type="entry name" value="FACTINCAPB"/>
</dbReference>
<dbReference type="Gene3D" id="1.20.58.570">
    <property type="match status" value="1"/>
</dbReference>
<dbReference type="PANTHER" id="PTHR10619">
    <property type="entry name" value="F-ACTIN-CAPPING PROTEIN SUBUNIT BETA"/>
    <property type="match status" value="1"/>
</dbReference>
<evidence type="ECO:0000256" key="2">
    <source>
        <dbReference type="ARBA" id="ARBA00006039"/>
    </source>
</evidence>
<gene>
    <name evidence="8" type="ORF">Cvel_23497</name>
</gene>
<dbReference type="PANTHER" id="PTHR10619:SF0">
    <property type="entry name" value="F-ACTIN-CAPPING PROTEIN SUBUNIT BETA ISOFORMS 1 AND 2"/>
    <property type="match status" value="1"/>
</dbReference>
<dbReference type="GO" id="GO:0051015">
    <property type="term" value="F:actin filament binding"/>
    <property type="evidence" value="ECO:0007669"/>
    <property type="project" value="TreeGrafter"/>
</dbReference>
<evidence type="ECO:0000256" key="5">
    <source>
        <dbReference type="ARBA" id="ARBA00023203"/>
    </source>
</evidence>
<dbReference type="VEuPathDB" id="CryptoDB:Cvel_23497"/>
<dbReference type="InterPro" id="IPR001698">
    <property type="entry name" value="CAPZB"/>
</dbReference>
<dbReference type="InterPro" id="IPR043175">
    <property type="entry name" value="CAPZB_N"/>
</dbReference>
<dbReference type="Pfam" id="PF01115">
    <property type="entry name" value="F_actin_cap_B"/>
    <property type="match status" value="1"/>
</dbReference>
<dbReference type="Gene3D" id="3.90.1150.210">
    <property type="entry name" value="F-actin capping protein, beta subunit"/>
    <property type="match status" value="1"/>
</dbReference>
<organism evidence="8">
    <name type="scientific">Chromera velia CCMP2878</name>
    <dbReference type="NCBI Taxonomy" id="1169474"/>
    <lineage>
        <taxon>Eukaryota</taxon>
        <taxon>Sar</taxon>
        <taxon>Alveolata</taxon>
        <taxon>Colpodellida</taxon>
        <taxon>Chromeraceae</taxon>
        <taxon>Chromera</taxon>
    </lineage>
</organism>
<dbReference type="PROSITE" id="PS00231">
    <property type="entry name" value="F_ACTIN_CAPPING_BETA"/>
    <property type="match status" value="1"/>
</dbReference>
<evidence type="ECO:0000256" key="7">
    <source>
        <dbReference type="RuleBase" id="RU365078"/>
    </source>
</evidence>
<dbReference type="InterPro" id="IPR019771">
    <property type="entry name" value="F-actin_capping_bsu_CS"/>
</dbReference>
<dbReference type="GO" id="GO:0000902">
    <property type="term" value="P:cell morphogenesis"/>
    <property type="evidence" value="ECO:0007669"/>
    <property type="project" value="TreeGrafter"/>
</dbReference>
<proteinExistence type="inferred from homology"/>
<dbReference type="SUPFAM" id="SSF90096">
    <property type="entry name" value="Subunits of heterodimeric actin filament capping protein Capz"/>
    <property type="match status" value="1"/>
</dbReference>
<sequence length="321" mass="36315">MKQFSENFSLKQLEAALTLARRIPPNQTKKGLIGMMRCVPTMADELLQRVDRPLEVRLDPKKNRKYILCDYNRDGRLHRSPWSNCYYPEGTGVNEKGLFYPSEHLRQLEITLNNLVDLYRQAYYNGEGVSSVFLWDIYEEPGAFAGAFCIHREIDRAGMVESGTWNTIHVIEVREKHNNNAYYKMTSSVLLDLSLMPRTRHRPGAEPEATGGEAVEEDPVTFGANLTRQTEQSRKVTDTAGHVVEIGSLVEAVETRFRQSLEGLYLQKCREMLNGTRYMEPVESPFQTDSLRADLSAVLGARRKTQAEGGEGEGAAHPVSN</sequence>
<comment type="subcellular location">
    <subcellularLocation>
        <location evidence="1 7">Cytoplasm</location>
        <location evidence="1 7">Cytoskeleton</location>
    </subcellularLocation>
</comment>
<dbReference type="GO" id="GO:0051016">
    <property type="term" value="P:barbed-end actin filament capping"/>
    <property type="evidence" value="ECO:0007669"/>
    <property type="project" value="UniProtKB-UniRule"/>
</dbReference>
<comment type="similarity">
    <text evidence="2 7">Belongs to the F-actin-capping protein beta subunit family.</text>
</comment>
<reference evidence="8" key="1">
    <citation type="submission" date="2014-11" db="EMBL/GenBank/DDBJ databases">
        <authorList>
            <person name="Otto D Thomas"/>
            <person name="Naeem Raeece"/>
        </authorList>
    </citation>
    <scope>NUCLEOTIDE SEQUENCE</scope>
</reference>
<evidence type="ECO:0000256" key="6">
    <source>
        <dbReference type="ARBA" id="ARBA00023212"/>
    </source>
</evidence>
<evidence type="ECO:0000256" key="4">
    <source>
        <dbReference type="ARBA" id="ARBA00022490"/>
    </source>
</evidence>
<dbReference type="EMBL" id="CDMZ01001577">
    <property type="protein sequence ID" value="CEM34660.1"/>
    <property type="molecule type" value="Genomic_DNA"/>
</dbReference>